<dbReference type="GO" id="GO:0008168">
    <property type="term" value="F:methyltransferase activity"/>
    <property type="evidence" value="ECO:0007669"/>
    <property type="project" value="UniProtKB-KW"/>
</dbReference>
<protein>
    <recommendedName>
        <fullName evidence="1">site-specific DNA-methyltransferase (adenine-specific)</fullName>
        <ecNumber evidence="1">2.1.1.72</ecNumber>
    </recommendedName>
</protein>
<evidence type="ECO:0000259" key="8">
    <source>
        <dbReference type="Pfam" id="PF12161"/>
    </source>
</evidence>
<dbReference type="GeneID" id="66130767"/>
<evidence type="ECO:0000256" key="5">
    <source>
        <dbReference type="ARBA" id="ARBA00022747"/>
    </source>
</evidence>
<keyword evidence="3" id="KW-0808">Transferase</keyword>
<evidence type="ECO:0000256" key="2">
    <source>
        <dbReference type="ARBA" id="ARBA00022603"/>
    </source>
</evidence>
<dbReference type="PROSITE" id="PS00092">
    <property type="entry name" value="N6_MTASE"/>
    <property type="match status" value="1"/>
</dbReference>
<keyword evidence="10" id="KW-1185">Reference proteome</keyword>
<dbReference type="Pfam" id="PF12161">
    <property type="entry name" value="HsdM_N"/>
    <property type="match status" value="1"/>
</dbReference>
<feature type="domain" description="DNA methylase adenine-specific" evidence="7">
    <location>
        <begin position="139"/>
        <end position="468"/>
    </location>
</feature>
<dbReference type="PANTHER" id="PTHR42933">
    <property type="entry name" value="SLR6095 PROTEIN"/>
    <property type="match status" value="1"/>
</dbReference>
<dbReference type="EMBL" id="AP019781">
    <property type="protein sequence ID" value="BBL68062.1"/>
    <property type="molecule type" value="Genomic_DNA"/>
</dbReference>
<keyword evidence="5" id="KW-0680">Restriction system</keyword>
<dbReference type="InterPro" id="IPR022749">
    <property type="entry name" value="D12N6_MeTrfase_N"/>
</dbReference>
<reference evidence="9 10" key="1">
    <citation type="submission" date="2019-06" db="EMBL/GenBank/DDBJ databases">
        <title>Complete genome sequence of Methanoculleus chikugoensis strain MG62.</title>
        <authorList>
            <person name="Asakawa S."/>
            <person name="Dianou D."/>
        </authorList>
    </citation>
    <scope>NUCLEOTIDE SEQUENCE [LARGE SCALE GENOMIC DNA]</scope>
    <source>
        <strain evidence="9 10">MG62</strain>
    </source>
</reference>
<dbReference type="InterPro" id="IPR002052">
    <property type="entry name" value="DNA_methylase_N6_adenine_CS"/>
</dbReference>
<evidence type="ECO:0000256" key="4">
    <source>
        <dbReference type="ARBA" id="ARBA00022691"/>
    </source>
</evidence>
<organism evidence="9 10">
    <name type="scientific">Methanoculleus chikugoensis</name>
    <dbReference type="NCBI Taxonomy" id="118126"/>
    <lineage>
        <taxon>Archaea</taxon>
        <taxon>Methanobacteriati</taxon>
        <taxon>Methanobacteriota</taxon>
        <taxon>Stenosarchaea group</taxon>
        <taxon>Methanomicrobia</taxon>
        <taxon>Methanomicrobiales</taxon>
        <taxon>Methanomicrobiaceae</taxon>
        <taxon>Methanoculleus</taxon>
    </lineage>
</organism>
<evidence type="ECO:0000256" key="3">
    <source>
        <dbReference type="ARBA" id="ARBA00022679"/>
    </source>
</evidence>
<evidence type="ECO:0000256" key="1">
    <source>
        <dbReference type="ARBA" id="ARBA00011900"/>
    </source>
</evidence>
<keyword evidence="4" id="KW-0949">S-adenosyl-L-methionine</keyword>
<dbReference type="Proteomes" id="UP000824969">
    <property type="component" value="Chromosome"/>
</dbReference>
<dbReference type="GO" id="GO:0032259">
    <property type="term" value="P:methylation"/>
    <property type="evidence" value="ECO:0007669"/>
    <property type="project" value="UniProtKB-KW"/>
</dbReference>
<dbReference type="PANTHER" id="PTHR42933:SF3">
    <property type="entry name" value="TYPE I RESTRICTION ENZYME MJAVIII METHYLASE SUBUNIT"/>
    <property type="match status" value="1"/>
</dbReference>
<proteinExistence type="predicted"/>
<dbReference type="EC" id="2.1.1.72" evidence="1"/>
<evidence type="ECO:0000259" key="7">
    <source>
        <dbReference type="Pfam" id="PF02384"/>
    </source>
</evidence>
<dbReference type="InterPro" id="IPR003356">
    <property type="entry name" value="DNA_methylase_A-5"/>
</dbReference>
<dbReference type="InterPro" id="IPR051537">
    <property type="entry name" value="DNA_Adenine_Mtase"/>
</dbReference>
<accession>A0ABM7H5F7</accession>
<keyword evidence="2 9" id="KW-0489">Methyltransferase</keyword>
<name>A0ABM7H5F7_9EURY</name>
<evidence type="ECO:0000256" key="6">
    <source>
        <dbReference type="ARBA" id="ARBA00047942"/>
    </source>
</evidence>
<comment type="catalytic activity">
    <reaction evidence="6">
        <text>a 2'-deoxyadenosine in DNA + S-adenosyl-L-methionine = an N(6)-methyl-2'-deoxyadenosine in DNA + S-adenosyl-L-homocysteine + H(+)</text>
        <dbReference type="Rhea" id="RHEA:15197"/>
        <dbReference type="Rhea" id="RHEA-COMP:12418"/>
        <dbReference type="Rhea" id="RHEA-COMP:12419"/>
        <dbReference type="ChEBI" id="CHEBI:15378"/>
        <dbReference type="ChEBI" id="CHEBI:57856"/>
        <dbReference type="ChEBI" id="CHEBI:59789"/>
        <dbReference type="ChEBI" id="CHEBI:90615"/>
        <dbReference type="ChEBI" id="CHEBI:90616"/>
        <dbReference type="EC" id="2.1.1.72"/>
    </reaction>
</comment>
<gene>
    <name evidence="9" type="primary">hsdM_1</name>
    <name evidence="9" type="ORF">MchiMG62_12430</name>
</gene>
<evidence type="ECO:0000313" key="9">
    <source>
        <dbReference type="EMBL" id="BBL68062.1"/>
    </source>
</evidence>
<sequence>MKLAPDLKSKIDTLWDRFWSGGMSNPLQSIEQMSYLIFMKRLEDMDVVEQNRARARGVPYTSVFEGHEECRWSSWKHYPAEQMLEHVRDKVFPFIKSLHNGEKTLFSRQMQDAVFMIPKPSLLQEAVALIDDMNITAQNRDTQGDIYEYLLSQLSTAGKNGQFRTPRHIIRMIVELVDPDITDRICDPACGTAGFLINAYEHIIRKYTSPDLLEVDSEGEYHNLIGDNITDQKHWEKLWSDTFYGFDFDSTMTRISLMNLMLHGIKAPHIELKDTLSKRYTEEERYTVVLANPPFKGSIDKSDINDSLSLATTKTELLLVERMIQLLTIGGKCGVIVPDGVLFGSSRAHKELRRMLLEENQLEGIVSMPSGIFKPYAGVSTAVLIFVKGGKTGKVWFYDMEADGYSLDDKRTFIDGKGDIPDIIEQFRERRDTNPTDRKAKCFHVPVEEIQANNYDLSISRYKEIEYEEVEYESPEVIIEKIEALEKEILDNLDELKALLRTG</sequence>
<dbReference type="Pfam" id="PF02384">
    <property type="entry name" value="N6_Mtase"/>
    <property type="match status" value="1"/>
</dbReference>
<feature type="domain" description="N6 adenine-specific DNA methyltransferase N-terminal" evidence="8">
    <location>
        <begin position="7"/>
        <end position="129"/>
    </location>
</feature>
<dbReference type="RefSeq" id="WP_221058470.1">
    <property type="nucleotide sequence ID" value="NZ_AP019781.1"/>
</dbReference>
<evidence type="ECO:0000313" key="10">
    <source>
        <dbReference type="Proteomes" id="UP000824969"/>
    </source>
</evidence>